<accession>A0A8H7IY83</accession>
<gene>
    <name evidence="3" type="ORF">EKO04_006919</name>
</gene>
<dbReference type="Pfam" id="PF11001">
    <property type="entry name" value="AFUB_07903_YDR124W_hel"/>
    <property type="match status" value="1"/>
</dbReference>
<feature type="region of interest" description="Disordered" evidence="1">
    <location>
        <begin position="114"/>
        <end position="199"/>
    </location>
</feature>
<dbReference type="EMBL" id="RZGK01000012">
    <property type="protein sequence ID" value="KAF9694905.1"/>
    <property type="molecule type" value="Genomic_DNA"/>
</dbReference>
<dbReference type="InterPro" id="IPR047092">
    <property type="entry name" value="AFUB_07903/YDR124W-like_hel"/>
</dbReference>
<organism evidence="3 4">
    <name type="scientific">Ascochyta lentis</name>
    <dbReference type="NCBI Taxonomy" id="205686"/>
    <lineage>
        <taxon>Eukaryota</taxon>
        <taxon>Fungi</taxon>
        <taxon>Dikarya</taxon>
        <taxon>Ascomycota</taxon>
        <taxon>Pezizomycotina</taxon>
        <taxon>Dothideomycetes</taxon>
        <taxon>Pleosporomycetidae</taxon>
        <taxon>Pleosporales</taxon>
        <taxon>Pleosporineae</taxon>
        <taxon>Didymellaceae</taxon>
        <taxon>Ascochyta</taxon>
    </lineage>
</organism>
<evidence type="ECO:0000313" key="3">
    <source>
        <dbReference type="EMBL" id="KAF9694905.1"/>
    </source>
</evidence>
<dbReference type="InterPro" id="IPR021264">
    <property type="entry name" value="AFUB_079030/YDR124W-like"/>
</dbReference>
<dbReference type="AlphaFoldDB" id="A0A8H7IY83"/>
<dbReference type="Proteomes" id="UP000651452">
    <property type="component" value="Unassembled WGS sequence"/>
</dbReference>
<proteinExistence type="predicted"/>
<feature type="compositionally biased region" description="Basic residues" evidence="1">
    <location>
        <begin position="154"/>
        <end position="164"/>
    </location>
</feature>
<dbReference type="PANTHER" id="PTHR36102:SF1">
    <property type="entry name" value="YDR124W-LIKE HELICAL BUNDLE DOMAIN-CONTAINING PROTEIN"/>
    <property type="match status" value="1"/>
</dbReference>
<feature type="region of interest" description="Disordered" evidence="1">
    <location>
        <begin position="1"/>
        <end position="63"/>
    </location>
</feature>
<protein>
    <recommendedName>
        <fullName evidence="2">Subtelomeric hrmA-associated cluster protein AFUB-079030/YDR124W-like helical bundle domain-containing protein</fullName>
    </recommendedName>
</protein>
<reference evidence="3" key="2">
    <citation type="submission" date="2020-09" db="EMBL/GenBank/DDBJ databases">
        <title>Reference genome assembly for Australian Ascochyta lentis isolate Al4.</title>
        <authorList>
            <person name="Lee R.C."/>
            <person name="Farfan-Caceres L.M."/>
            <person name="Debler J.W."/>
            <person name="Williams A.H."/>
            <person name="Henares B.M."/>
        </authorList>
    </citation>
    <scope>NUCLEOTIDE SEQUENCE</scope>
    <source>
        <strain evidence="3">Al4</strain>
    </source>
</reference>
<feature type="compositionally biased region" description="Polar residues" evidence="1">
    <location>
        <begin position="13"/>
        <end position="30"/>
    </location>
</feature>
<sequence length="670" mass="74660">MARFMAATPPASEDQQSAMNTKRNKPSSQGDGYGEDPFMLTQDCDYPPPSKTLDMAAGNTAGDKVAEEDDDDIAIPTPIATLVFQDGRTEPVYKPLAGHEHLFKARPMSYSQPCFSRPASSTHRPLQPAPAQTPVNPQHMVSEASKTAQLHKQPGLRRHRKPVSHRQSLLKSKSLKRTRSHGQGLAPNRKVDATGDDVDDDSQTVEVLTEESYTFYIGNVDAFKEFLYRRFDELTMKPLRGIVTHWVKLLEPRRLGDWGKYHEMLPSEADTPPWWPKTVIYKEPSHLKKRELSTLAVEMMLVHREIDEIKRKSSWISKLRDVARFTIQTTSADHFSSSKGAAHSEEMKKRALDQILPSVFDVAQAYEDHIMQYNLFEGSGNVDPGRGKHHTWKPIPRPIRRPLTKRPRRAVTQGPNTKQETICEASGDETEPDDTMMRLTTIPHGLLQAAPSPRPSTVQIQAETQIHGQPSTAEDSSLQAWKAGTPASVSGPCTPTMFQEDCKMHRAASTPSSSFDQSLHGLHLGEEELDMKPDVRTMSDHGCMQPPYHMVPYSQPVPYPTAQSSFDGSTYQPTANYANQVPPRFTQNGPTFVNPFTMFNAPPPPMEYTQYASPMASANGYMYDQGLFSSTPMSFPSTPMSMPVTPTNGSVGFCGVPADYAVDPRGLHHF</sequence>
<feature type="region of interest" description="Disordered" evidence="1">
    <location>
        <begin position="406"/>
        <end position="434"/>
    </location>
</feature>
<dbReference type="OrthoDB" id="5338458at2759"/>
<keyword evidence="4" id="KW-1185">Reference proteome</keyword>
<name>A0A8H7IY83_9PLEO</name>
<evidence type="ECO:0000256" key="1">
    <source>
        <dbReference type="SAM" id="MobiDB-lite"/>
    </source>
</evidence>
<feature type="compositionally biased region" description="Polar residues" evidence="1">
    <location>
        <begin position="114"/>
        <end position="124"/>
    </location>
</feature>
<feature type="domain" description="Subtelomeric hrmA-associated cluster protein AFUB-079030/YDR124W-like helical bundle" evidence="2">
    <location>
        <begin position="217"/>
        <end position="364"/>
    </location>
</feature>
<reference evidence="3" key="1">
    <citation type="submission" date="2018-12" db="EMBL/GenBank/DDBJ databases">
        <authorList>
            <person name="Syme R.A."/>
            <person name="Farfan-Caceres L."/>
            <person name="Lichtenzveig J."/>
        </authorList>
    </citation>
    <scope>NUCLEOTIDE SEQUENCE</scope>
    <source>
        <strain evidence="3">Al4</strain>
    </source>
</reference>
<evidence type="ECO:0000259" key="2">
    <source>
        <dbReference type="Pfam" id="PF11001"/>
    </source>
</evidence>
<comment type="caution">
    <text evidence="3">The sequence shown here is derived from an EMBL/GenBank/DDBJ whole genome shotgun (WGS) entry which is preliminary data.</text>
</comment>
<dbReference type="PANTHER" id="PTHR36102">
    <property type="entry name" value="CHROMOSOME 10, WHOLE GENOME SHOTGUN SEQUENCE"/>
    <property type="match status" value="1"/>
</dbReference>
<evidence type="ECO:0000313" key="4">
    <source>
        <dbReference type="Proteomes" id="UP000651452"/>
    </source>
</evidence>